<keyword evidence="3" id="KW-1185">Reference proteome</keyword>
<reference evidence="2 3" key="1">
    <citation type="journal article" date="2023" name="IScience">
        <title>Expanded male sex-determining region conserved during the evolution of homothallism in the green alga Volvox.</title>
        <authorList>
            <person name="Yamamoto K."/>
            <person name="Matsuzaki R."/>
            <person name="Mahakham W."/>
            <person name="Heman W."/>
            <person name="Sekimoto H."/>
            <person name="Kawachi M."/>
            <person name="Minakuchi Y."/>
            <person name="Toyoda A."/>
            <person name="Nozaki H."/>
        </authorList>
    </citation>
    <scope>NUCLEOTIDE SEQUENCE [LARGE SCALE GENOMIC DNA]</scope>
    <source>
        <strain evidence="2 3">NIES-4468</strain>
    </source>
</reference>
<name>A0ABQ5SCI7_9CHLO</name>
<feature type="region of interest" description="Disordered" evidence="1">
    <location>
        <begin position="129"/>
        <end position="157"/>
    </location>
</feature>
<comment type="caution">
    <text evidence="2">The sequence shown here is derived from an EMBL/GenBank/DDBJ whole genome shotgun (WGS) entry which is preliminary data.</text>
</comment>
<evidence type="ECO:0000313" key="3">
    <source>
        <dbReference type="Proteomes" id="UP001165090"/>
    </source>
</evidence>
<feature type="region of interest" description="Disordered" evidence="1">
    <location>
        <begin position="385"/>
        <end position="415"/>
    </location>
</feature>
<feature type="non-terminal residue" evidence="2">
    <location>
        <position position="1"/>
    </location>
</feature>
<dbReference type="Proteomes" id="UP001165090">
    <property type="component" value="Unassembled WGS sequence"/>
</dbReference>
<evidence type="ECO:0000256" key="1">
    <source>
        <dbReference type="SAM" id="MobiDB-lite"/>
    </source>
</evidence>
<protein>
    <recommendedName>
        <fullName evidence="4">PIK-related kinase FAT domain-containing protein</fullName>
    </recommendedName>
</protein>
<evidence type="ECO:0000313" key="2">
    <source>
        <dbReference type="EMBL" id="GLI67620.1"/>
    </source>
</evidence>
<accession>A0ABQ5SCI7</accession>
<dbReference type="EMBL" id="BSDZ01000078">
    <property type="protein sequence ID" value="GLI67620.1"/>
    <property type="molecule type" value="Genomic_DNA"/>
</dbReference>
<gene>
    <name evidence="2" type="ORF">VaNZ11_011867</name>
</gene>
<sequence>LGLAGRCLQACGLTAPAAELAIKAGNHSTALRMLLAAKEHAAAAACCLDGAAEALRQHAVHQRQHAVLDAYGGTLLDPLAAPPAGTHAAAAAASRARALAWLAKAVEQVYLAKDLETLTGLLAPSVAAAGGGRGSVAADSEDDEAADERSSTSGASAATEMFAPLRSELHDMLKRRWAGSYGLALRRVVLRCNAKREHARARRVAGLIPVEAERDKLLARMGYWRELARLKRQTDPLGAVELLLDHRDFAYAARLISEYIASKAPTSTASKQPTKGKGTVGKTVGDGVIATVSALAATWAPVDERAWDLLHRCVMAQTEPETARRLRLQLDRWAITAPEDSFFTPTASTAVGNRMLVCKGHAALLEARLILQRWASAGAGYEEMGAGEQHQLPRPSPASWEQIGSDTAPAASESSSSALVTWETAMPLLHEAAKCFKRCGHWLGHLEALALMLQFGPESDAMTEVALAQVPMGTSAQQMPVPGDAAAATAAAANSPGLQKSEAVTSLMHVAQATMAALRKQSPTRLATQQQQHLAALEQLYGLPGLSQWCRRLPIKHATHVWWAILGPERVAAGRSAVQTPQTGGAVGAAGATASPRTAPATVAAQHALKPMGQ</sequence>
<evidence type="ECO:0008006" key="4">
    <source>
        <dbReference type="Google" id="ProtNLM"/>
    </source>
</evidence>
<feature type="compositionally biased region" description="Low complexity" evidence="1">
    <location>
        <begin position="405"/>
        <end position="415"/>
    </location>
</feature>
<proteinExistence type="predicted"/>
<organism evidence="2 3">
    <name type="scientific">Volvox africanus</name>
    <dbReference type="NCBI Taxonomy" id="51714"/>
    <lineage>
        <taxon>Eukaryota</taxon>
        <taxon>Viridiplantae</taxon>
        <taxon>Chlorophyta</taxon>
        <taxon>core chlorophytes</taxon>
        <taxon>Chlorophyceae</taxon>
        <taxon>CS clade</taxon>
        <taxon>Chlamydomonadales</taxon>
        <taxon>Volvocaceae</taxon>
        <taxon>Volvox</taxon>
    </lineage>
</organism>
<feature type="non-terminal residue" evidence="2">
    <location>
        <position position="614"/>
    </location>
</feature>